<reference evidence="2 3" key="1">
    <citation type="submission" date="2020-10" db="EMBL/GenBank/DDBJ databases">
        <title>Connecting structure to function with the recovery of over 1000 high-quality activated sludge metagenome-assembled genomes encoding full-length rRNA genes using long-read sequencing.</title>
        <authorList>
            <person name="Singleton C.M."/>
            <person name="Petriglieri F."/>
            <person name="Kristensen J.M."/>
            <person name="Kirkegaard R.H."/>
            <person name="Michaelsen T.Y."/>
            <person name="Andersen M.H."/>
            <person name="Karst S.M."/>
            <person name="Dueholm M.S."/>
            <person name="Nielsen P.H."/>
            <person name="Albertsen M."/>
        </authorList>
    </citation>
    <scope>NUCLEOTIDE SEQUENCE [LARGE SCALE GENOMIC DNA]</scope>
    <source>
        <strain evidence="2">EsbW_18-Q3-R4-48_BATAC.463</strain>
    </source>
</reference>
<proteinExistence type="predicted"/>
<protein>
    <submittedName>
        <fullName evidence="2">Metallophosphoesterase</fullName>
    </submittedName>
</protein>
<dbReference type="GO" id="GO:0016787">
    <property type="term" value="F:hydrolase activity"/>
    <property type="evidence" value="ECO:0007669"/>
    <property type="project" value="InterPro"/>
</dbReference>
<name>A0A935MYF2_9RHOO</name>
<organism evidence="2 3">
    <name type="scientific">Candidatus Dechloromonas phosphorivorans</name>
    <dbReference type="NCBI Taxonomy" id="2899244"/>
    <lineage>
        <taxon>Bacteria</taxon>
        <taxon>Pseudomonadati</taxon>
        <taxon>Pseudomonadota</taxon>
        <taxon>Betaproteobacteria</taxon>
        <taxon>Rhodocyclales</taxon>
        <taxon>Azonexaceae</taxon>
        <taxon>Dechloromonas</taxon>
    </lineage>
</organism>
<dbReference type="SUPFAM" id="SSF56300">
    <property type="entry name" value="Metallo-dependent phosphatases"/>
    <property type="match status" value="1"/>
</dbReference>
<dbReference type="Pfam" id="PF00149">
    <property type="entry name" value="Metallophos"/>
    <property type="match status" value="1"/>
</dbReference>
<gene>
    <name evidence="2" type="ORF">IPJ38_05120</name>
</gene>
<dbReference type="InterPro" id="IPR004843">
    <property type="entry name" value="Calcineurin-like_PHP"/>
</dbReference>
<feature type="domain" description="Calcineurin-like phosphoesterase" evidence="1">
    <location>
        <begin position="1"/>
        <end position="180"/>
    </location>
</feature>
<dbReference type="PANTHER" id="PTHR37844:SF2">
    <property type="entry name" value="SER_THR PROTEIN PHOSPHATASE SUPERFAMILY (AFU_ORTHOLOGUE AFUA_1G14840)"/>
    <property type="match status" value="1"/>
</dbReference>
<accession>A0A935MYF2</accession>
<sequence length="200" mass="22438">MRIQIASDLHLEHLECRFPSFRGSSRLMPTYWFLAGDIANGIRALQLFGNWPCPVIYVPGNHEYYGSSLAKVQAEFAEMAEYFPGISVLAPGVTHVGNVRFIGCTLWTDYCLFGEQYLELAIVACAASLPDHKVITVEGNTPFSPTVARALHLQQREWLRRQLDEPFDGKTVVVTHHAPPRPVFIRCLKKTSSAQHLSPT</sequence>
<dbReference type="Proteomes" id="UP000739411">
    <property type="component" value="Unassembled WGS sequence"/>
</dbReference>
<evidence type="ECO:0000313" key="2">
    <source>
        <dbReference type="EMBL" id="MBK7414576.1"/>
    </source>
</evidence>
<dbReference type="PANTHER" id="PTHR37844">
    <property type="entry name" value="SER/THR PROTEIN PHOSPHATASE SUPERFAMILY (AFU_ORTHOLOGUE AFUA_1G14840)"/>
    <property type="match status" value="1"/>
</dbReference>
<dbReference type="Gene3D" id="3.60.21.10">
    <property type="match status" value="1"/>
</dbReference>
<dbReference type="AlphaFoldDB" id="A0A935MYF2"/>
<dbReference type="EMBL" id="JADJMS010000010">
    <property type="protein sequence ID" value="MBK7414576.1"/>
    <property type="molecule type" value="Genomic_DNA"/>
</dbReference>
<evidence type="ECO:0000259" key="1">
    <source>
        <dbReference type="Pfam" id="PF00149"/>
    </source>
</evidence>
<comment type="caution">
    <text evidence="2">The sequence shown here is derived from an EMBL/GenBank/DDBJ whole genome shotgun (WGS) entry which is preliminary data.</text>
</comment>
<evidence type="ECO:0000313" key="3">
    <source>
        <dbReference type="Proteomes" id="UP000739411"/>
    </source>
</evidence>
<dbReference type="InterPro" id="IPR029052">
    <property type="entry name" value="Metallo-depent_PP-like"/>
</dbReference>